<dbReference type="GO" id="GO:0015485">
    <property type="term" value="F:cholesterol binding"/>
    <property type="evidence" value="ECO:0007669"/>
    <property type="project" value="TreeGrafter"/>
</dbReference>
<keyword evidence="2" id="KW-1185">Reference proteome</keyword>
<dbReference type="Proteomes" id="UP000276133">
    <property type="component" value="Unassembled WGS sequence"/>
</dbReference>
<accession>A0A3M7Q341</accession>
<dbReference type="OrthoDB" id="6537949at2759"/>
<dbReference type="AlphaFoldDB" id="A0A3M7Q341"/>
<evidence type="ECO:0000313" key="1">
    <source>
        <dbReference type="EMBL" id="RNA05425.1"/>
    </source>
</evidence>
<name>A0A3M7Q341_BRAPC</name>
<dbReference type="Gene3D" id="3.30.70.3490">
    <property type="match status" value="1"/>
</dbReference>
<dbReference type="GO" id="GO:0005829">
    <property type="term" value="C:cytosol"/>
    <property type="evidence" value="ECO:0007669"/>
    <property type="project" value="TreeGrafter"/>
</dbReference>
<dbReference type="SUPFAM" id="SSF144000">
    <property type="entry name" value="Oxysterol-binding protein-like"/>
    <property type="match status" value="1"/>
</dbReference>
<reference evidence="1 2" key="1">
    <citation type="journal article" date="2018" name="Sci. Rep.">
        <title>Genomic signatures of local adaptation to the degree of environmental predictability in rotifers.</title>
        <authorList>
            <person name="Franch-Gras L."/>
            <person name="Hahn C."/>
            <person name="Garcia-Roger E.M."/>
            <person name="Carmona M.J."/>
            <person name="Serra M."/>
            <person name="Gomez A."/>
        </authorList>
    </citation>
    <scope>NUCLEOTIDE SEQUENCE [LARGE SCALE GENOMIC DNA]</scope>
    <source>
        <strain evidence="1">HYR1</strain>
    </source>
</reference>
<gene>
    <name evidence="1" type="ORF">BpHYR1_020473</name>
</gene>
<dbReference type="InterPro" id="IPR037239">
    <property type="entry name" value="OSBP_sf"/>
</dbReference>
<comment type="caution">
    <text evidence="1">The sequence shown here is derived from an EMBL/GenBank/DDBJ whole genome shotgun (WGS) entry which is preliminary data.</text>
</comment>
<dbReference type="PANTHER" id="PTHR10972:SF209">
    <property type="entry name" value="OXYSTEROL-BINDING PROTEIN"/>
    <property type="match status" value="1"/>
</dbReference>
<feature type="non-terminal residue" evidence="1">
    <location>
        <position position="1"/>
    </location>
</feature>
<dbReference type="GO" id="GO:0097038">
    <property type="term" value="C:perinuclear endoplasmic reticulum"/>
    <property type="evidence" value="ECO:0007669"/>
    <property type="project" value="TreeGrafter"/>
</dbReference>
<protein>
    <submittedName>
        <fullName evidence="1">Oxysterol-binding-related 1 isoform X1</fullName>
    </submittedName>
</protein>
<proteinExistence type="predicted"/>
<dbReference type="EMBL" id="REGN01007727">
    <property type="protein sequence ID" value="RNA05425.1"/>
    <property type="molecule type" value="Genomic_DNA"/>
</dbReference>
<dbReference type="Gene3D" id="2.40.160.120">
    <property type="match status" value="1"/>
</dbReference>
<dbReference type="InterPro" id="IPR000648">
    <property type="entry name" value="Oxysterol-bd"/>
</dbReference>
<evidence type="ECO:0000313" key="2">
    <source>
        <dbReference type="Proteomes" id="UP000276133"/>
    </source>
</evidence>
<dbReference type="STRING" id="10195.A0A3M7Q341"/>
<dbReference type="Pfam" id="PF01237">
    <property type="entry name" value="Oxysterol_BP"/>
    <property type="match status" value="1"/>
</dbReference>
<organism evidence="1 2">
    <name type="scientific">Brachionus plicatilis</name>
    <name type="common">Marine rotifer</name>
    <name type="synonym">Brachionus muelleri</name>
    <dbReference type="NCBI Taxonomy" id="10195"/>
    <lineage>
        <taxon>Eukaryota</taxon>
        <taxon>Metazoa</taxon>
        <taxon>Spiralia</taxon>
        <taxon>Gnathifera</taxon>
        <taxon>Rotifera</taxon>
        <taxon>Eurotatoria</taxon>
        <taxon>Monogononta</taxon>
        <taxon>Pseudotrocha</taxon>
        <taxon>Ploima</taxon>
        <taxon>Brachionidae</taxon>
        <taxon>Brachionus</taxon>
    </lineage>
</organism>
<sequence>YTWHNLKVNTHNLVLGKLWFEHTGKTEIVNHKLKIKCQLEYKPYSWFVRQMNRCEGYILDSNDNKLVLLYGKWDQCLFCTNNVASPSDFHKRVEKILAMEENNYEQICQDKNYSDVQLLWKVDREDEPNEKYFNFTKFTLKLNEMHAQLKEDVVFAEQGNTISLGPLPSTDSRHRPDMRLYEQGQLDDAGHEKHRLEEKQREKARKMELQEMPVWTPLWFVKGNHQVVHSEQTWLFNNTYWNRDFDRCPDIF</sequence>
<dbReference type="PANTHER" id="PTHR10972">
    <property type="entry name" value="OXYSTEROL-BINDING PROTEIN-RELATED"/>
    <property type="match status" value="1"/>
</dbReference>
<dbReference type="GO" id="GO:0005886">
    <property type="term" value="C:plasma membrane"/>
    <property type="evidence" value="ECO:0007669"/>
    <property type="project" value="TreeGrafter"/>
</dbReference>